<dbReference type="GO" id="GO:0016787">
    <property type="term" value="F:hydrolase activity"/>
    <property type="evidence" value="ECO:0007669"/>
    <property type="project" value="UniProtKB-KW"/>
</dbReference>
<evidence type="ECO:0000313" key="5">
    <source>
        <dbReference type="Proteomes" id="UP000441772"/>
    </source>
</evidence>
<comment type="similarity">
    <text evidence="1">Belongs to the AB hydrolase superfamily. AB hydrolase 2 family.</text>
</comment>
<dbReference type="Proteomes" id="UP000441772">
    <property type="component" value="Unassembled WGS sequence"/>
</dbReference>
<dbReference type="SUPFAM" id="SSF53474">
    <property type="entry name" value="alpha/beta-Hydrolases"/>
    <property type="match status" value="1"/>
</dbReference>
<name>A0A6I1GNN4_9BIFI</name>
<evidence type="ECO:0000259" key="3">
    <source>
        <dbReference type="Pfam" id="PF02230"/>
    </source>
</evidence>
<gene>
    <name evidence="4" type="ORF">F7D09_0545</name>
</gene>
<dbReference type="Pfam" id="PF02230">
    <property type="entry name" value="Abhydrolase_2"/>
    <property type="match status" value="1"/>
</dbReference>
<dbReference type="Gene3D" id="3.40.50.1820">
    <property type="entry name" value="alpha/beta hydrolase"/>
    <property type="match status" value="1"/>
</dbReference>
<sequence>MLRMTGHVEAADGQADGGLLFVMFHGYGNDESEMVRILDAVVAVGDGCSADAAAVARPGWLSFRGTYDRPYMGGSYWYPDGCDVASRRRECSVVGDEVVSLLDASALRNRRRVLVGFSQGGYLSYRMVREHPGVFDAAILLSPSFKGEEDATPPDSRTRFFLAYGGEDRTIPVDDQLTARRVLDASGRLVFHEYPGMAHAICDAEIADIRGFLESL</sequence>
<protein>
    <submittedName>
        <fullName evidence="4">Phospholipase</fullName>
    </submittedName>
</protein>
<keyword evidence="5" id="KW-1185">Reference proteome</keyword>
<organism evidence="4 5">
    <name type="scientific">Bifidobacterium leontopitheci</name>
    <dbReference type="NCBI Taxonomy" id="2650774"/>
    <lineage>
        <taxon>Bacteria</taxon>
        <taxon>Bacillati</taxon>
        <taxon>Actinomycetota</taxon>
        <taxon>Actinomycetes</taxon>
        <taxon>Bifidobacteriales</taxon>
        <taxon>Bifidobacteriaceae</taxon>
        <taxon>Bifidobacterium</taxon>
    </lineage>
</organism>
<dbReference type="RefSeq" id="WP_376863371.1">
    <property type="nucleotide sequence ID" value="NZ_JBHSKZ010000029.1"/>
</dbReference>
<evidence type="ECO:0000256" key="1">
    <source>
        <dbReference type="ARBA" id="ARBA00006499"/>
    </source>
</evidence>
<evidence type="ECO:0000313" key="4">
    <source>
        <dbReference type="EMBL" id="KAB7790999.1"/>
    </source>
</evidence>
<proteinExistence type="inferred from homology"/>
<keyword evidence="2" id="KW-0378">Hydrolase</keyword>
<dbReference type="InterPro" id="IPR029058">
    <property type="entry name" value="AB_hydrolase_fold"/>
</dbReference>
<feature type="domain" description="Phospholipase/carboxylesterase/thioesterase" evidence="3">
    <location>
        <begin position="104"/>
        <end position="214"/>
    </location>
</feature>
<dbReference type="InterPro" id="IPR003140">
    <property type="entry name" value="PLipase/COase/thioEstase"/>
</dbReference>
<reference evidence="4 5" key="1">
    <citation type="submission" date="2019-09" db="EMBL/GenBank/DDBJ databases">
        <title>Characterization of the phylogenetic diversity of two novel species belonging to the genus Bifidobacterium: Bifidobacterium cebidarum sp. nov. and Bifidobacterium leontopitheci sp. nov.</title>
        <authorList>
            <person name="Lugli G.A."/>
            <person name="Duranti S."/>
            <person name="Milani C."/>
            <person name="Turroni F."/>
            <person name="Ventura M."/>
        </authorList>
    </citation>
    <scope>NUCLEOTIDE SEQUENCE [LARGE SCALE GENOMIC DNA]</scope>
    <source>
        <strain evidence="4 5">LMG 31471</strain>
    </source>
</reference>
<dbReference type="AlphaFoldDB" id="A0A6I1GNN4"/>
<dbReference type="EMBL" id="WBVT01000005">
    <property type="protein sequence ID" value="KAB7790999.1"/>
    <property type="molecule type" value="Genomic_DNA"/>
</dbReference>
<evidence type="ECO:0000256" key="2">
    <source>
        <dbReference type="ARBA" id="ARBA00022801"/>
    </source>
</evidence>
<dbReference type="PANTHER" id="PTHR10655">
    <property type="entry name" value="LYSOPHOSPHOLIPASE-RELATED"/>
    <property type="match status" value="1"/>
</dbReference>
<accession>A0A6I1GNN4</accession>
<comment type="caution">
    <text evidence="4">The sequence shown here is derived from an EMBL/GenBank/DDBJ whole genome shotgun (WGS) entry which is preliminary data.</text>
</comment>
<dbReference type="InterPro" id="IPR050565">
    <property type="entry name" value="LYPA1-2/EST-like"/>
</dbReference>
<dbReference type="PANTHER" id="PTHR10655:SF17">
    <property type="entry name" value="LYSOPHOSPHOLIPASE-LIKE PROTEIN 1"/>
    <property type="match status" value="1"/>
</dbReference>